<dbReference type="SUPFAM" id="SSF52317">
    <property type="entry name" value="Class I glutamine amidotransferase-like"/>
    <property type="match status" value="1"/>
</dbReference>
<organism evidence="1 2">
    <name type="scientific">Aeromicrobium endophyticum</name>
    <dbReference type="NCBI Taxonomy" id="2292704"/>
    <lineage>
        <taxon>Bacteria</taxon>
        <taxon>Bacillati</taxon>
        <taxon>Actinomycetota</taxon>
        <taxon>Actinomycetes</taxon>
        <taxon>Propionibacteriales</taxon>
        <taxon>Nocardioidaceae</taxon>
        <taxon>Aeromicrobium</taxon>
    </lineage>
</organism>
<dbReference type="CDD" id="cd01745">
    <property type="entry name" value="GATase1_2"/>
    <property type="match status" value="1"/>
</dbReference>
<dbReference type="InterPro" id="IPR029062">
    <property type="entry name" value="Class_I_gatase-like"/>
</dbReference>
<evidence type="ECO:0000313" key="1">
    <source>
        <dbReference type="EMBL" id="REK68881.1"/>
    </source>
</evidence>
<dbReference type="GO" id="GO:0005829">
    <property type="term" value="C:cytosol"/>
    <property type="evidence" value="ECO:0007669"/>
    <property type="project" value="TreeGrafter"/>
</dbReference>
<dbReference type="Gene3D" id="3.40.50.880">
    <property type="match status" value="1"/>
</dbReference>
<dbReference type="InterPro" id="IPR011697">
    <property type="entry name" value="Peptidase_C26"/>
</dbReference>
<dbReference type="GO" id="GO:0006598">
    <property type="term" value="P:polyamine catabolic process"/>
    <property type="evidence" value="ECO:0007669"/>
    <property type="project" value="TreeGrafter"/>
</dbReference>
<proteinExistence type="predicted"/>
<evidence type="ECO:0000313" key="2">
    <source>
        <dbReference type="Proteomes" id="UP000265581"/>
    </source>
</evidence>
<comment type="caution">
    <text evidence="1">The sequence shown here is derived from an EMBL/GenBank/DDBJ whole genome shotgun (WGS) entry which is preliminary data.</text>
</comment>
<dbReference type="PROSITE" id="PS51273">
    <property type="entry name" value="GATASE_TYPE_1"/>
    <property type="match status" value="1"/>
</dbReference>
<keyword evidence="2" id="KW-1185">Reference proteome</keyword>
<reference evidence="1 2" key="1">
    <citation type="submission" date="2018-08" db="EMBL/GenBank/DDBJ databases">
        <title>Aeromicrobium sp. M2KJ-4, whole genome shotgun sequence.</title>
        <authorList>
            <person name="Tuo L."/>
        </authorList>
    </citation>
    <scope>NUCLEOTIDE SEQUENCE [LARGE SCALE GENOMIC DNA]</scope>
    <source>
        <strain evidence="1 2">M2KJ-4</strain>
    </source>
</reference>
<dbReference type="OrthoDB" id="9813383at2"/>
<dbReference type="Pfam" id="PF07722">
    <property type="entry name" value="Peptidase_C26"/>
    <property type="match status" value="1"/>
</dbReference>
<gene>
    <name evidence="1" type="ORF">DX116_18640</name>
</gene>
<dbReference type="EMBL" id="QUBR01000003">
    <property type="protein sequence ID" value="REK68881.1"/>
    <property type="molecule type" value="Genomic_DNA"/>
</dbReference>
<dbReference type="PANTHER" id="PTHR43235:SF1">
    <property type="entry name" value="GLUTAMINE AMIDOTRANSFERASE PB2B2.05-RELATED"/>
    <property type="match status" value="1"/>
</dbReference>
<dbReference type="AlphaFoldDB" id="A0A371NZ61"/>
<protein>
    <submittedName>
        <fullName evidence="1">Gamma-glutamyl-gamma-aminobutyrate hydrolase family protein</fullName>
    </submittedName>
</protein>
<dbReference type="PANTHER" id="PTHR43235">
    <property type="entry name" value="GLUTAMINE AMIDOTRANSFERASE PB2B2.05-RELATED"/>
    <property type="match status" value="1"/>
</dbReference>
<sequence length="231" mass="24312">MPGRVTAGPPGFDDAPVDVYMGEYAASVLAAGGIPMHLPLDLDPQDAVDVVDGLLFVGGADVDPRKYGAVPNPRSGVLEPIRDKFELGLAACALESGTPMLGICRGAQLLNVALGGTLVADLPTGVGESHGSYAYPRAHRSHTVTFEHGSTMHALYGEAAAVNSFHHQAVEQPGRDVFVTGRASDGVVESFEVAGRPVIGVQWHPECFITDPIFNWLVDACVDRKLQESAA</sequence>
<dbReference type="Proteomes" id="UP000265581">
    <property type="component" value="Unassembled WGS sequence"/>
</dbReference>
<name>A0A371NZ61_9ACTN</name>
<keyword evidence="1" id="KW-0378">Hydrolase</keyword>
<accession>A0A371NZ61</accession>
<dbReference type="GO" id="GO:0033969">
    <property type="term" value="F:gamma-glutamyl-gamma-aminobutyrate hydrolase activity"/>
    <property type="evidence" value="ECO:0007669"/>
    <property type="project" value="TreeGrafter"/>
</dbReference>
<dbReference type="InterPro" id="IPR044668">
    <property type="entry name" value="PuuD-like"/>
</dbReference>